<keyword evidence="3" id="KW-1185">Reference proteome</keyword>
<evidence type="ECO:0000313" key="3">
    <source>
        <dbReference type="Proteomes" id="UP001165121"/>
    </source>
</evidence>
<reference evidence="2" key="1">
    <citation type="submission" date="2023-04" db="EMBL/GenBank/DDBJ databases">
        <title>Phytophthora fragariaefolia NBRC 109709.</title>
        <authorList>
            <person name="Ichikawa N."/>
            <person name="Sato H."/>
            <person name="Tonouchi N."/>
        </authorList>
    </citation>
    <scope>NUCLEOTIDE SEQUENCE</scope>
    <source>
        <strain evidence="2">NBRC 109709</strain>
    </source>
</reference>
<feature type="region of interest" description="Disordered" evidence="1">
    <location>
        <begin position="360"/>
        <end position="382"/>
    </location>
</feature>
<evidence type="ECO:0000256" key="1">
    <source>
        <dbReference type="SAM" id="MobiDB-lite"/>
    </source>
</evidence>
<dbReference type="Proteomes" id="UP001165121">
    <property type="component" value="Unassembled WGS sequence"/>
</dbReference>
<name>A0A9W7CZ18_9STRA</name>
<comment type="caution">
    <text evidence="2">The sequence shown here is derived from an EMBL/GenBank/DDBJ whole genome shotgun (WGS) entry which is preliminary data.</text>
</comment>
<dbReference type="OrthoDB" id="113206at2759"/>
<accession>A0A9W7CZ18</accession>
<feature type="region of interest" description="Disordered" evidence="1">
    <location>
        <begin position="65"/>
        <end position="93"/>
    </location>
</feature>
<dbReference type="EMBL" id="BSXT01001960">
    <property type="protein sequence ID" value="GMF46316.1"/>
    <property type="molecule type" value="Genomic_DNA"/>
</dbReference>
<sequence>MAICALPSPTSAFPSSPPPLTYQCVVYACGTRSLGDLGAKPRQHADALAVDAAQRQQLGVERAAAAAPGGLSGLETRRAKTPQRAEPGAAVPDEEKEMLEKKLQGLDIQLQHLKRRGHAQDDQGEVEERLKQNQRLRNSIRGQRIIFANTQSIMSEFLRAEDHSRYEPVIRLGADPRDRYNILLAMKQQRLQEGIYFLSERSRYMAMDTDFTDLQRFQSDNGDVCLARFDIKPLPKAQTVRQAFDGVLKFSYNLEISISELIGDITIRENDDEGWDTSVAQHRLVTTITPDVKVDTNNVTFTQYWGDGSGPRTDRAVGNEVGIAVCNYVQDEVLYPYHVDERVRQDITFHVMVARYPRRRPSPASTVHATATGAAGSKVSGSNDGQNDIVVALRWTCLRLRKPPFPLDDDVATHIRDGMEQVGQAMFTAIRHSVNGQATLQRGL</sequence>
<evidence type="ECO:0000313" key="2">
    <source>
        <dbReference type="EMBL" id="GMF46316.1"/>
    </source>
</evidence>
<gene>
    <name evidence="2" type="ORF">Pfra01_001698100</name>
</gene>
<dbReference type="AlphaFoldDB" id="A0A9W7CZ18"/>
<proteinExistence type="predicted"/>
<organism evidence="2 3">
    <name type="scientific">Phytophthora fragariaefolia</name>
    <dbReference type="NCBI Taxonomy" id="1490495"/>
    <lineage>
        <taxon>Eukaryota</taxon>
        <taxon>Sar</taxon>
        <taxon>Stramenopiles</taxon>
        <taxon>Oomycota</taxon>
        <taxon>Peronosporomycetes</taxon>
        <taxon>Peronosporales</taxon>
        <taxon>Peronosporaceae</taxon>
        <taxon>Phytophthora</taxon>
    </lineage>
</organism>
<protein>
    <submittedName>
        <fullName evidence="2">Unnamed protein product</fullName>
    </submittedName>
</protein>